<dbReference type="PANTHER" id="PTHR19136:SF81">
    <property type="entry name" value="MOLYBDENUM COFACTOR GUANYLYLTRANSFERASE"/>
    <property type="match status" value="1"/>
</dbReference>
<keyword evidence="3 8" id="KW-0479">Metal-binding</keyword>
<comment type="domain">
    <text evidence="8">The N-terminal domain determines nucleotide recognition and specific binding, while the C-terminal domain determines the specific binding to the target protein.</text>
</comment>
<dbReference type="Proteomes" id="UP001515683">
    <property type="component" value="Unassembled WGS sequence"/>
</dbReference>
<dbReference type="CDD" id="cd02503">
    <property type="entry name" value="MobA"/>
    <property type="match status" value="1"/>
</dbReference>
<comment type="subunit">
    <text evidence="8">Monomer.</text>
</comment>
<protein>
    <recommendedName>
        <fullName evidence="8">Molybdenum cofactor guanylyltransferase</fullName>
        <shortName evidence="8">MoCo guanylyltransferase</shortName>
        <ecNumber evidence="8">2.7.7.77</ecNumber>
    </recommendedName>
    <alternativeName>
        <fullName evidence="8">GTP:molybdopterin guanylyltransferase</fullName>
    </alternativeName>
    <alternativeName>
        <fullName evidence="8">Mo-MPT guanylyltransferase</fullName>
    </alternativeName>
    <alternativeName>
        <fullName evidence="8">Molybdopterin guanylyltransferase</fullName>
    </alternativeName>
    <alternativeName>
        <fullName evidence="8">Molybdopterin-guanine dinucleotide synthase</fullName>
        <shortName evidence="8">MGD synthase</shortName>
    </alternativeName>
</protein>
<evidence type="ECO:0000259" key="9">
    <source>
        <dbReference type="Pfam" id="PF12804"/>
    </source>
</evidence>
<dbReference type="RefSeq" id="WP_167017831.1">
    <property type="nucleotide sequence ID" value="NZ_VWXF01000012.1"/>
</dbReference>
<gene>
    <name evidence="8 10" type="primary">mobA</name>
    <name evidence="10" type="ORF">F3J40_21015</name>
</gene>
<dbReference type="EMBL" id="VWXF01000012">
    <property type="protein sequence ID" value="NIF24053.1"/>
    <property type="molecule type" value="Genomic_DNA"/>
</dbReference>
<dbReference type="SUPFAM" id="SSF53448">
    <property type="entry name" value="Nucleotide-diphospho-sugar transferases"/>
    <property type="match status" value="1"/>
</dbReference>
<evidence type="ECO:0000256" key="5">
    <source>
        <dbReference type="ARBA" id="ARBA00022842"/>
    </source>
</evidence>
<evidence type="ECO:0000313" key="11">
    <source>
        <dbReference type="Proteomes" id="UP001515683"/>
    </source>
</evidence>
<feature type="binding site" evidence="8">
    <location>
        <position position="31"/>
    </location>
    <ligand>
        <name>GTP</name>
        <dbReference type="ChEBI" id="CHEBI:37565"/>
    </ligand>
</feature>
<evidence type="ECO:0000256" key="8">
    <source>
        <dbReference type="HAMAP-Rule" id="MF_00316"/>
    </source>
</evidence>
<feature type="binding site" evidence="8">
    <location>
        <position position="107"/>
    </location>
    <ligand>
        <name>GTP</name>
        <dbReference type="ChEBI" id="CHEBI:37565"/>
    </ligand>
</feature>
<evidence type="ECO:0000256" key="6">
    <source>
        <dbReference type="ARBA" id="ARBA00023134"/>
    </source>
</evidence>
<evidence type="ECO:0000256" key="4">
    <source>
        <dbReference type="ARBA" id="ARBA00022741"/>
    </source>
</evidence>
<comment type="function">
    <text evidence="8">Transfers a GMP moiety from GTP to Mo-molybdopterin (Mo-MPT) cofactor (Moco or molybdenum cofactor) to form Mo-molybdopterin guanine dinucleotide (Mo-MGD) cofactor.</text>
</comment>
<comment type="cofactor">
    <cofactor evidence="8">
        <name>Mg(2+)</name>
        <dbReference type="ChEBI" id="CHEBI:18420"/>
    </cofactor>
</comment>
<keyword evidence="10" id="KW-0548">Nucleotidyltransferase</keyword>
<keyword evidence="7 8" id="KW-0501">Molybdenum cofactor biosynthesis</keyword>
<evidence type="ECO:0000313" key="10">
    <source>
        <dbReference type="EMBL" id="NIF24053.1"/>
    </source>
</evidence>
<dbReference type="InterPro" id="IPR025877">
    <property type="entry name" value="MobA-like_NTP_Trfase"/>
</dbReference>
<evidence type="ECO:0000256" key="1">
    <source>
        <dbReference type="ARBA" id="ARBA00022490"/>
    </source>
</evidence>
<feature type="domain" description="MobA-like NTP transferase" evidence="9">
    <location>
        <begin position="15"/>
        <end position="170"/>
    </location>
</feature>
<dbReference type="PANTHER" id="PTHR19136">
    <property type="entry name" value="MOLYBDENUM COFACTOR GUANYLYLTRANSFERASE"/>
    <property type="match status" value="1"/>
</dbReference>
<dbReference type="InterPro" id="IPR029044">
    <property type="entry name" value="Nucleotide-diphossugar_trans"/>
</dbReference>
<keyword evidence="1 8" id="KW-0963">Cytoplasm</keyword>
<comment type="catalytic activity">
    <reaction evidence="8">
        <text>Mo-molybdopterin + GTP + H(+) = Mo-molybdopterin guanine dinucleotide + diphosphate</text>
        <dbReference type="Rhea" id="RHEA:34243"/>
        <dbReference type="ChEBI" id="CHEBI:15378"/>
        <dbReference type="ChEBI" id="CHEBI:33019"/>
        <dbReference type="ChEBI" id="CHEBI:37565"/>
        <dbReference type="ChEBI" id="CHEBI:71302"/>
        <dbReference type="ChEBI" id="CHEBI:71310"/>
        <dbReference type="EC" id="2.7.7.77"/>
    </reaction>
</comment>
<feature type="binding site" evidence="8">
    <location>
        <begin position="18"/>
        <end position="20"/>
    </location>
    <ligand>
        <name>GTP</name>
        <dbReference type="ChEBI" id="CHEBI:37565"/>
    </ligand>
</feature>
<evidence type="ECO:0000256" key="7">
    <source>
        <dbReference type="ARBA" id="ARBA00023150"/>
    </source>
</evidence>
<keyword evidence="2 8" id="KW-0808">Transferase</keyword>
<dbReference type="Pfam" id="PF12804">
    <property type="entry name" value="NTP_transf_3"/>
    <property type="match status" value="1"/>
</dbReference>
<comment type="subcellular location">
    <subcellularLocation>
        <location evidence="8">Cytoplasm</location>
    </subcellularLocation>
</comment>
<evidence type="ECO:0000256" key="2">
    <source>
        <dbReference type="ARBA" id="ARBA00022679"/>
    </source>
</evidence>
<accession>A0ABX0RFD6</accession>
<name>A0ABX0RFD6_9GAMM</name>
<keyword evidence="6 8" id="KW-0342">GTP-binding</keyword>
<dbReference type="InterPro" id="IPR013482">
    <property type="entry name" value="Molybde_CF_guanTrfase"/>
</dbReference>
<sequence>MTKAYSPYGPQGITGVILAGGQGSRMGGEDKGLVLLNGMPLYQHVLARLRPQVSEVLISANRNLPLYASSGCPVVSDSFPGFAGPLAGILSALQAARSEWVAFCSCDTPAIPQDYIARLWAEKGSATALWVRTTQRDHPTLALIHRSVAADLEIFLHHGDRKLMLFLQQQKGHSVLFEDDESCFRNINTVEDLQQAGQFLLNDGR</sequence>
<dbReference type="NCBIfam" id="TIGR02665">
    <property type="entry name" value="molyb_mobA"/>
    <property type="match status" value="1"/>
</dbReference>
<comment type="caution">
    <text evidence="10">The sequence shown here is derived from an EMBL/GenBank/DDBJ whole genome shotgun (WGS) entry which is preliminary data.</text>
</comment>
<organism evidence="10 11">
    <name type="scientific">Candidatus Pantoea multigeneris</name>
    <dbReference type="NCBI Taxonomy" id="2608357"/>
    <lineage>
        <taxon>Bacteria</taxon>
        <taxon>Pseudomonadati</taxon>
        <taxon>Pseudomonadota</taxon>
        <taxon>Gammaproteobacteria</taxon>
        <taxon>Enterobacterales</taxon>
        <taxon>Erwiniaceae</taxon>
        <taxon>Pantoea</taxon>
    </lineage>
</organism>
<evidence type="ECO:0000256" key="3">
    <source>
        <dbReference type="ARBA" id="ARBA00022723"/>
    </source>
</evidence>
<keyword evidence="4 8" id="KW-0547">Nucleotide-binding</keyword>
<keyword evidence="5 8" id="KW-0460">Magnesium</keyword>
<dbReference type="EC" id="2.7.7.77" evidence="8"/>
<proteinExistence type="inferred from homology"/>
<feature type="binding site" evidence="8">
    <location>
        <position position="107"/>
    </location>
    <ligand>
        <name>Mg(2+)</name>
        <dbReference type="ChEBI" id="CHEBI:18420"/>
    </ligand>
</feature>
<comment type="caution">
    <text evidence="8">Lacks conserved residue(s) required for the propagation of feature annotation.</text>
</comment>
<comment type="similarity">
    <text evidence="8">Belongs to the MobA family.</text>
</comment>
<keyword evidence="11" id="KW-1185">Reference proteome</keyword>
<dbReference type="HAMAP" id="MF_00316">
    <property type="entry name" value="MobA"/>
    <property type="match status" value="1"/>
</dbReference>
<reference evidence="10 11" key="1">
    <citation type="journal article" date="2019" name="bioRxiv">
        <title>Bacteria contribute to plant secondary compound degradation in a generalist herbivore system.</title>
        <authorList>
            <person name="Francoeur C.B."/>
            <person name="Khadempour L."/>
            <person name="Moreira-Soto R.D."/>
            <person name="Gotting K."/>
            <person name="Book A.J."/>
            <person name="Pinto-Tomas A.A."/>
            <person name="Keefover-Ring K."/>
            <person name="Currie C.R."/>
        </authorList>
    </citation>
    <scope>NUCLEOTIDE SEQUENCE [LARGE SCALE GENOMIC DNA]</scope>
    <source>
        <strain evidence="10">Acro-835</strain>
    </source>
</reference>
<dbReference type="GO" id="GO:0016779">
    <property type="term" value="F:nucleotidyltransferase activity"/>
    <property type="evidence" value="ECO:0007669"/>
    <property type="project" value="UniProtKB-KW"/>
</dbReference>
<feature type="binding site" evidence="8">
    <location>
        <position position="77"/>
    </location>
    <ligand>
        <name>GTP</name>
        <dbReference type="ChEBI" id="CHEBI:37565"/>
    </ligand>
</feature>
<dbReference type="Gene3D" id="3.90.550.10">
    <property type="entry name" value="Spore Coat Polysaccharide Biosynthesis Protein SpsA, Chain A"/>
    <property type="match status" value="1"/>
</dbReference>